<name>A0A1X0A7F1_MYCAN</name>
<protein>
    <recommendedName>
        <fullName evidence="1">Acyl-protein synthetase LuxE domain-containing protein</fullName>
    </recommendedName>
</protein>
<reference evidence="2 3" key="1">
    <citation type="submission" date="2017-02" db="EMBL/GenBank/DDBJ databases">
        <title>The new phylogeny of genus Mycobacterium.</title>
        <authorList>
            <person name="Tortoli E."/>
            <person name="Trovato A."/>
            <person name="Cirillo D.M."/>
        </authorList>
    </citation>
    <scope>NUCLEOTIDE SEQUENCE [LARGE SCALE GENOMIC DNA]</scope>
    <source>
        <strain evidence="2 3">DSM 45057</strain>
    </source>
</reference>
<sequence>MYPYHGRFVAQLVDDIACLILGEDIEVDSILDRSFALAAANSPLIAEYWRSTRFGHPIPDTAFKQSAPYLFPDQPPVRQFHTSGTSGAAPGRVGYSACGMELMRMSILDNARRHVMAGLSQPAVIRFVPPAASAPTMVMAYGMELIASELGDPELSEVVVGAHGVDYERLDTAIERVCDFGQPAVLIGGSSAFANVCEHFTTRAKSFVLPTGSRVVDAGGFKRQSAPLHVDALRASLTDVFGIPAGRFVNLFGMTELASQLYDRGDASIGPLGERIKGGQPYVQLRVRDAETMNPVDDGLGLLEVIDLCVLDRPPALLTGDLAIAAPEGAAIVGRVQRNSTRGCSVSLDALTARQAAHV</sequence>
<comment type="caution">
    <text evidence="2">The sequence shown here is derived from an EMBL/GenBank/DDBJ whole genome shotgun (WGS) entry which is preliminary data.</text>
</comment>
<dbReference type="GO" id="GO:0047474">
    <property type="term" value="F:long-chain fatty acid--protein ligase activity"/>
    <property type="evidence" value="ECO:0007669"/>
    <property type="project" value="InterPro"/>
</dbReference>
<dbReference type="AlphaFoldDB" id="A0A1X0A7F1"/>
<dbReference type="EMBL" id="MVHE01000002">
    <property type="protein sequence ID" value="ORA25942.1"/>
    <property type="molecule type" value="Genomic_DNA"/>
</dbReference>
<keyword evidence="3" id="KW-1185">Reference proteome</keyword>
<gene>
    <name evidence="2" type="ORF">BST12_02635</name>
</gene>
<proteinExistence type="predicted"/>
<evidence type="ECO:0000313" key="2">
    <source>
        <dbReference type="EMBL" id="ORA25942.1"/>
    </source>
</evidence>
<accession>A0A1X0A7F1</accession>
<evidence type="ECO:0000259" key="1">
    <source>
        <dbReference type="Pfam" id="PF04443"/>
    </source>
</evidence>
<feature type="domain" description="Acyl-protein synthetase LuxE" evidence="1">
    <location>
        <begin position="165"/>
        <end position="349"/>
    </location>
</feature>
<evidence type="ECO:0000313" key="3">
    <source>
        <dbReference type="Proteomes" id="UP000192284"/>
    </source>
</evidence>
<dbReference type="InterPro" id="IPR007534">
    <property type="entry name" value="LuxE"/>
</dbReference>
<dbReference type="Pfam" id="PF04443">
    <property type="entry name" value="LuxE"/>
    <property type="match status" value="1"/>
</dbReference>
<dbReference type="Proteomes" id="UP000192284">
    <property type="component" value="Unassembled WGS sequence"/>
</dbReference>
<dbReference type="GO" id="GO:0008218">
    <property type="term" value="P:bioluminescence"/>
    <property type="evidence" value="ECO:0007669"/>
    <property type="project" value="InterPro"/>
</dbReference>
<dbReference type="RefSeq" id="WP_170062040.1">
    <property type="nucleotide sequence ID" value="NZ_JACKTS010000014.1"/>
</dbReference>
<organism evidence="2 3">
    <name type="scientific">Mycobacterium angelicum</name>
    <dbReference type="NCBI Taxonomy" id="470074"/>
    <lineage>
        <taxon>Bacteria</taxon>
        <taxon>Bacillati</taxon>
        <taxon>Actinomycetota</taxon>
        <taxon>Actinomycetes</taxon>
        <taxon>Mycobacteriales</taxon>
        <taxon>Mycobacteriaceae</taxon>
        <taxon>Mycobacterium</taxon>
    </lineage>
</organism>